<evidence type="ECO:0000313" key="2">
    <source>
        <dbReference type="Proteomes" id="UP001059596"/>
    </source>
</evidence>
<dbReference type="AlphaFoldDB" id="A0A9P9Z0C9"/>
<protein>
    <submittedName>
        <fullName evidence="1">Uncharacterized protein</fullName>
    </submittedName>
</protein>
<dbReference type="Proteomes" id="UP001059596">
    <property type="component" value="Chromosome 3R"/>
</dbReference>
<keyword evidence="2" id="KW-1185">Reference proteome</keyword>
<sequence>MTFGGRGCFHFVILLRKSPLPYVHHSTSNLLLVQQTTRHCLNDRLGNQHQIGFIQQPPTQELQGLVKIPSGSCGNFTVVNATVTTIQQLLWHWLQIRLITANYHRNLKVTYIVHLAEPLHHARRRGFGAQVEHHDGALGMEIVSILETTMPGIAGHVPKLQGHRLVVRLQQDRVDEETPGGHMLLSELSGGMATQERGLAYARITQQQALVRLISGPAGTKFH</sequence>
<proteinExistence type="predicted"/>
<comment type="caution">
    <text evidence="1">The sequence shown here is derived from an EMBL/GenBank/DDBJ whole genome shotgun (WGS) entry which is preliminary data.</text>
</comment>
<accession>A0A9P9Z0C9</accession>
<organism evidence="1 2">
    <name type="scientific">Drosophila gunungcola</name>
    <name type="common">fruit fly</name>
    <dbReference type="NCBI Taxonomy" id="103775"/>
    <lineage>
        <taxon>Eukaryota</taxon>
        <taxon>Metazoa</taxon>
        <taxon>Ecdysozoa</taxon>
        <taxon>Arthropoda</taxon>
        <taxon>Hexapoda</taxon>
        <taxon>Insecta</taxon>
        <taxon>Pterygota</taxon>
        <taxon>Neoptera</taxon>
        <taxon>Endopterygota</taxon>
        <taxon>Diptera</taxon>
        <taxon>Brachycera</taxon>
        <taxon>Muscomorpha</taxon>
        <taxon>Ephydroidea</taxon>
        <taxon>Drosophilidae</taxon>
        <taxon>Drosophila</taxon>
        <taxon>Sophophora</taxon>
    </lineage>
</organism>
<dbReference type="EMBL" id="JAMKOV010000001">
    <property type="protein sequence ID" value="KAI8046422.1"/>
    <property type="molecule type" value="Genomic_DNA"/>
</dbReference>
<gene>
    <name evidence="1" type="ORF">M5D96_002626</name>
</gene>
<reference evidence="1" key="1">
    <citation type="journal article" date="2023" name="Genome Biol. Evol.">
        <title>Long-read-based Genome Assembly of Drosophila gunungcola Reveals Fewer Chemosensory Genes in Flower-breeding Species.</title>
        <authorList>
            <person name="Negi A."/>
            <person name="Liao B.Y."/>
            <person name="Yeh S.D."/>
        </authorList>
    </citation>
    <scope>NUCLEOTIDE SEQUENCE</scope>
    <source>
        <strain evidence="1">Sukarami</strain>
    </source>
</reference>
<evidence type="ECO:0000313" key="1">
    <source>
        <dbReference type="EMBL" id="KAI8046422.1"/>
    </source>
</evidence>
<name>A0A9P9Z0C9_9MUSC</name>